<reference evidence="3" key="1">
    <citation type="journal article" date="2011" name="J. Bacteriol.">
        <title>Complete genome sequence of NBRC 3288, a unique cellulose-nonproducing strain of Gluconacetobacter xylinus isolated from vinegar.</title>
        <authorList>
            <person name="Ogino H."/>
            <person name="Azuma Y."/>
            <person name="Hosoyama A."/>
            <person name="Nakazawa H."/>
            <person name="Matsutani M."/>
            <person name="Hasegawa A."/>
            <person name="Otsuyama K."/>
            <person name="Matsushita K."/>
            <person name="Fujita N."/>
            <person name="Shirai M."/>
        </authorList>
    </citation>
    <scope>NUCLEOTIDE SEQUENCE [LARGE SCALE GENOMIC DNA]</scope>
    <source>
        <strain evidence="3">NBRC 3288 / BCRC 11682 / LMG 1693</strain>
    </source>
</reference>
<proteinExistence type="predicted"/>
<name>G2I1X9_KOMMN</name>
<accession>G2I1X9</accession>
<dbReference type="Proteomes" id="UP000009044">
    <property type="component" value="Chromosome"/>
</dbReference>
<protein>
    <submittedName>
        <fullName evidence="2">Uncharacterized protein</fullName>
    </submittedName>
</protein>
<dbReference type="AlphaFoldDB" id="G2I1X9"/>
<gene>
    <name evidence="2" type="ordered locus">GLX_25030</name>
</gene>
<evidence type="ECO:0000313" key="3">
    <source>
        <dbReference type="Proteomes" id="UP000009044"/>
    </source>
</evidence>
<organism evidence="2 3">
    <name type="scientific">Komagataeibacter medellinensis (strain NBRC 3288 / BCRC 11682 / LMG 1693 / Kondo 51)</name>
    <name type="common">Gluconacetobacter medellinensis</name>
    <dbReference type="NCBI Taxonomy" id="634177"/>
    <lineage>
        <taxon>Bacteria</taxon>
        <taxon>Pseudomonadati</taxon>
        <taxon>Pseudomonadota</taxon>
        <taxon>Alphaproteobacteria</taxon>
        <taxon>Acetobacterales</taxon>
        <taxon>Acetobacteraceae</taxon>
        <taxon>Komagataeibacter</taxon>
    </lineage>
</organism>
<keyword evidence="1" id="KW-0472">Membrane</keyword>
<keyword evidence="1" id="KW-0812">Transmembrane</keyword>
<dbReference type="KEGG" id="gxy:GLX_25030"/>
<dbReference type="EMBL" id="AP012159">
    <property type="protein sequence ID" value="BAK84915.1"/>
    <property type="molecule type" value="Genomic_DNA"/>
</dbReference>
<dbReference type="PATRIC" id="fig|634177.7.peg.2794"/>
<evidence type="ECO:0000313" key="2">
    <source>
        <dbReference type="EMBL" id="BAK84915.1"/>
    </source>
</evidence>
<keyword evidence="1" id="KW-1133">Transmembrane helix</keyword>
<dbReference type="HOGENOM" id="CLU_163263_0_0_5"/>
<feature type="transmembrane region" description="Helical" evidence="1">
    <location>
        <begin position="23"/>
        <end position="47"/>
    </location>
</feature>
<sequence length="132" mass="13656">MCLSEKTAFGNGKHIMEKQGSRALLAAVIGMGVLLFIGSLVLVGVLVHRMMHPRPAVQSDAQVAALPARPMDGGIQAPLLLDEAPGTHVASVTARSDGLLAIGLSGGEGADRIVIWDPAGQRIVARLVIGHP</sequence>
<evidence type="ECO:0000256" key="1">
    <source>
        <dbReference type="SAM" id="Phobius"/>
    </source>
</evidence>